<feature type="region of interest" description="Disordered" evidence="9">
    <location>
        <begin position="1"/>
        <end position="22"/>
    </location>
</feature>
<dbReference type="PANTHER" id="PTHR19229">
    <property type="entry name" value="ATP-BINDING CASSETTE TRANSPORTER SUBFAMILY A ABCA"/>
    <property type="match status" value="1"/>
</dbReference>
<keyword evidence="7 10" id="KW-1133">Transmembrane helix</keyword>
<keyword evidence="6" id="KW-0067">ATP-binding</keyword>
<keyword evidence="13" id="KW-1185">Reference proteome</keyword>
<evidence type="ECO:0000256" key="3">
    <source>
        <dbReference type="ARBA" id="ARBA00022448"/>
    </source>
</evidence>
<dbReference type="PROSITE" id="PS00211">
    <property type="entry name" value="ABC_TRANSPORTER_1"/>
    <property type="match status" value="1"/>
</dbReference>
<dbReference type="InterPro" id="IPR027417">
    <property type="entry name" value="P-loop_NTPase"/>
</dbReference>
<dbReference type="InterPro" id="IPR003439">
    <property type="entry name" value="ABC_transporter-like_ATP-bd"/>
</dbReference>
<evidence type="ECO:0000256" key="10">
    <source>
        <dbReference type="SAM" id="Phobius"/>
    </source>
</evidence>
<feature type="transmembrane region" description="Helical" evidence="10">
    <location>
        <begin position="237"/>
        <end position="270"/>
    </location>
</feature>
<dbReference type="SUPFAM" id="SSF52540">
    <property type="entry name" value="P-loop containing nucleoside triphosphate hydrolases"/>
    <property type="match status" value="1"/>
</dbReference>
<dbReference type="CDD" id="cd03263">
    <property type="entry name" value="ABC_subfamily_A"/>
    <property type="match status" value="1"/>
</dbReference>
<protein>
    <recommendedName>
        <fullName evidence="11">ABC transporter domain-containing protein</fullName>
    </recommendedName>
</protein>
<feature type="transmembrane region" description="Helical" evidence="10">
    <location>
        <begin position="277"/>
        <end position="298"/>
    </location>
</feature>
<dbReference type="Pfam" id="PF00005">
    <property type="entry name" value="ABC_tran"/>
    <property type="match status" value="1"/>
</dbReference>
<gene>
    <name evidence="12" type="ORF">ACH5RR_007669</name>
</gene>
<feature type="transmembrane region" description="Helical" evidence="10">
    <location>
        <begin position="39"/>
        <end position="57"/>
    </location>
</feature>
<comment type="similarity">
    <text evidence="2">Belongs to the ABC transporter superfamily. ABCA family. CPR flippase (TC 3.A.1.211) subfamily.</text>
</comment>
<evidence type="ECO:0000256" key="9">
    <source>
        <dbReference type="SAM" id="MobiDB-lite"/>
    </source>
</evidence>
<dbReference type="GO" id="GO:0005524">
    <property type="term" value="F:ATP binding"/>
    <property type="evidence" value="ECO:0007669"/>
    <property type="project" value="UniProtKB-KW"/>
</dbReference>
<dbReference type="InterPro" id="IPR003593">
    <property type="entry name" value="AAA+_ATPase"/>
</dbReference>
<dbReference type="Gene3D" id="3.40.50.300">
    <property type="entry name" value="P-loop containing nucleotide triphosphate hydrolases"/>
    <property type="match status" value="1"/>
</dbReference>
<organism evidence="12 13">
    <name type="scientific">Cinchona calisaya</name>
    <dbReference type="NCBI Taxonomy" id="153742"/>
    <lineage>
        <taxon>Eukaryota</taxon>
        <taxon>Viridiplantae</taxon>
        <taxon>Streptophyta</taxon>
        <taxon>Embryophyta</taxon>
        <taxon>Tracheophyta</taxon>
        <taxon>Spermatophyta</taxon>
        <taxon>Magnoliopsida</taxon>
        <taxon>eudicotyledons</taxon>
        <taxon>Gunneridae</taxon>
        <taxon>Pentapetalae</taxon>
        <taxon>asterids</taxon>
        <taxon>lamiids</taxon>
        <taxon>Gentianales</taxon>
        <taxon>Rubiaceae</taxon>
        <taxon>Cinchonoideae</taxon>
        <taxon>Cinchoneae</taxon>
        <taxon>Cinchona</taxon>
    </lineage>
</organism>
<feature type="transmembrane region" description="Helical" evidence="10">
    <location>
        <begin position="201"/>
        <end position="217"/>
    </location>
</feature>
<accession>A0ABD3ACY5</accession>
<evidence type="ECO:0000259" key="11">
    <source>
        <dbReference type="PROSITE" id="PS50893"/>
    </source>
</evidence>
<proteinExistence type="inferred from homology"/>
<sequence>METNGIGIQHNKNPPKVGLPRHQHHHQFYRPNQRRHLQSNLRLVLFPAILFLFLGALRHFQLKNQLGAEPGKEKWPAKGTPLLLIPAAEFRAVKTGTMPSNDLPDKSCRIKGSCPVTVLITGNNRVLGEKAECVQGLHAWRKNYIEINDELFKATMAGISRGEINEILAAYDFRDSSTKYFDVHMWYNSTPRSSKTPPNEVPIGSALNTVILSTLVYEQQQKLTTMMTMHGLGQAPYWVITYLYFLIICSLYMCCFMGFGTLAGLTFFTLNLYSIQCVFYFVHVNLLISPAFLLAMAFSNVKTASVVGFILVFGSWISGSFLFDRLISDNSFPNFTFQLYLHINLYNLLESLEVPCWIPAFGIQITAERKAPSSILPQRMEKVEQLLSEPDISYPIISYKLQKKYPAQDGNPKKHAVKGLSLAVARGECFGLLGPNGAGKTSFISMVTGLTDPTSGTAYIGGLDLRTQMSAIHASMGVCPQYNLIWDTLKGREHLSFYGRLKNLRGAKLSRAVEDSLRNVNLLQGGDADEHAGEYSGGMKRRLSIAISLKGDPKVVYLDEPSTGLDPASRNMLWDAVTKAKRDRAIILTTHSMEEAEHLCDRIGIFVDGSFQCLGSPDELKDRYGGTCVFTMATSPQNEEDVEDLRDVRLSDVFLAVKYAKERYRVEAWEIADTTLEDVFIKVATESQQSTSQTGGLT</sequence>
<dbReference type="InterPro" id="IPR017871">
    <property type="entry name" value="ABC_transporter-like_CS"/>
</dbReference>
<dbReference type="PROSITE" id="PS50893">
    <property type="entry name" value="ABC_TRANSPORTER_2"/>
    <property type="match status" value="1"/>
</dbReference>
<evidence type="ECO:0000256" key="5">
    <source>
        <dbReference type="ARBA" id="ARBA00022741"/>
    </source>
</evidence>
<dbReference type="FunFam" id="3.40.50.300:FF:000665">
    <property type="entry name" value="ABC transporter A family member 2"/>
    <property type="match status" value="1"/>
</dbReference>
<evidence type="ECO:0000256" key="8">
    <source>
        <dbReference type="ARBA" id="ARBA00023136"/>
    </source>
</evidence>
<evidence type="ECO:0000256" key="2">
    <source>
        <dbReference type="ARBA" id="ARBA00008526"/>
    </source>
</evidence>
<evidence type="ECO:0000313" key="12">
    <source>
        <dbReference type="EMBL" id="KAL3528347.1"/>
    </source>
</evidence>
<keyword evidence="8 10" id="KW-0472">Membrane</keyword>
<comment type="caution">
    <text evidence="12">The sequence shown here is derived from an EMBL/GenBank/DDBJ whole genome shotgun (WGS) entry which is preliminary data.</text>
</comment>
<reference evidence="12 13" key="1">
    <citation type="submission" date="2024-11" db="EMBL/GenBank/DDBJ databases">
        <title>A near-complete genome assembly of Cinchona calisaya.</title>
        <authorList>
            <person name="Lian D.C."/>
            <person name="Zhao X.W."/>
            <person name="Wei L."/>
        </authorList>
    </citation>
    <scope>NUCLEOTIDE SEQUENCE [LARGE SCALE GENOMIC DNA]</scope>
    <source>
        <tissue evidence="12">Nenye</tissue>
    </source>
</reference>
<evidence type="ECO:0000256" key="1">
    <source>
        <dbReference type="ARBA" id="ARBA00004141"/>
    </source>
</evidence>
<dbReference type="SMART" id="SM00382">
    <property type="entry name" value="AAA"/>
    <property type="match status" value="1"/>
</dbReference>
<dbReference type="Proteomes" id="UP001630127">
    <property type="component" value="Unassembled WGS sequence"/>
</dbReference>
<keyword evidence="3" id="KW-0813">Transport</keyword>
<evidence type="ECO:0000313" key="13">
    <source>
        <dbReference type="Proteomes" id="UP001630127"/>
    </source>
</evidence>
<dbReference type="AlphaFoldDB" id="A0ABD3ACY5"/>
<comment type="subcellular location">
    <subcellularLocation>
        <location evidence="1">Membrane</location>
        <topology evidence="1">Multi-pass membrane protein</topology>
    </subcellularLocation>
</comment>
<evidence type="ECO:0000256" key="6">
    <source>
        <dbReference type="ARBA" id="ARBA00022840"/>
    </source>
</evidence>
<dbReference type="PANTHER" id="PTHR19229:SF211">
    <property type="entry name" value="ABC TRANSPORTER A FAMILY MEMBER 7-LIKE ISOFORM X1"/>
    <property type="match status" value="1"/>
</dbReference>
<evidence type="ECO:0000256" key="4">
    <source>
        <dbReference type="ARBA" id="ARBA00022692"/>
    </source>
</evidence>
<dbReference type="GO" id="GO:0016020">
    <property type="term" value="C:membrane"/>
    <property type="evidence" value="ECO:0007669"/>
    <property type="project" value="UniProtKB-SubCell"/>
</dbReference>
<keyword evidence="5" id="KW-0547">Nucleotide-binding</keyword>
<feature type="domain" description="ABC transporter" evidence="11">
    <location>
        <begin position="399"/>
        <end position="633"/>
    </location>
</feature>
<dbReference type="EMBL" id="JBJUIK010000004">
    <property type="protein sequence ID" value="KAL3528347.1"/>
    <property type="molecule type" value="Genomic_DNA"/>
</dbReference>
<name>A0ABD3ACY5_9GENT</name>
<dbReference type="InterPro" id="IPR026082">
    <property type="entry name" value="ABCA"/>
</dbReference>
<evidence type="ECO:0000256" key="7">
    <source>
        <dbReference type="ARBA" id="ARBA00022989"/>
    </source>
</evidence>
<feature type="transmembrane region" description="Helical" evidence="10">
    <location>
        <begin position="304"/>
        <end position="323"/>
    </location>
</feature>
<keyword evidence="4 10" id="KW-0812">Transmembrane</keyword>